<organism evidence="2">
    <name type="scientific">Nonomuraea gerenzanensis</name>
    <dbReference type="NCBI Taxonomy" id="93944"/>
    <lineage>
        <taxon>Bacteria</taxon>
        <taxon>Bacillati</taxon>
        <taxon>Actinomycetota</taxon>
        <taxon>Actinomycetes</taxon>
        <taxon>Streptosporangiales</taxon>
        <taxon>Streptosporangiaceae</taxon>
        <taxon>Nonomuraea</taxon>
    </lineage>
</organism>
<evidence type="ECO:0000313" key="2">
    <source>
        <dbReference type="EMBL" id="SAP16269.1"/>
    </source>
</evidence>
<proteinExistence type="predicted"/>
<reference evidence="2" key="1">
    <citation type="submission" date="2016-04" db="EMBL/GenBank/DDBJ databases">
        <authorList>
            <person name="Evans L.H."/>
            <person name="Alamgir A."/>
            <person name="Owens N."/>
            <person name="Weber N.D."/>
            <person name="Virtaneva K."/>
            <person name="Barbian K."/>
            <person name="Babar A."/>
            <person name="Rosenke K."/>
        </authorList>
    </citation>
    <scope>NUCLEOTIDE SEQUENCE</scope>
    <source>
        <strain evidence="2">Nono1</strain>
    </source>
</reference>
<protein>
    <submittedName>
        <fullName evidence="2">Uncharacterized protein</fullName>
    </submittedName>
</protein>
<dbReference type="RefSeq" id="WP_225267162.1">
    <property type="nucleotide sequence ID" value="NZ_CP084058.1"/>
</dbReference>
<gene>
    <name evidence="2" type="ORF">BN4615_P10932</name>
</gene>
<sequence length="62" mass="6403">MRLMVAVEVVFVLVFLAGVALVFVPAALIVGGLLGVLAIERASARRPSGGDVVDLRSRGRAA</sequence>
<dbReference type="AlphaFoldDB" id="A0A1M4BKW6"/>
<keyword evidence="1" id="KW-1133">Transmembrane helix</keyword>
<name>A0A1M4BKW6_9ACTN</name>
<keyword evidence="1" id="KW-0472">Membrane</keyword>
<dbReference type="EMBL" id="LT559120">
    <property type="protein sequence ID" value="SAP16269.1"/>
    <property type="molecule type" value="Genomic_DNA"/>
</dbReference>
<keyword evidence="1" id="KW-0812">Transmembrane</keyword>
<accession>A0A1M4BKW6</accession>
<feature type="transmembrane region" description="Helical" evidence="1">
    <location>
        <begin position="12"/>
        <end position="39"/>
    </location>
</feature>
<evidence type="ECO:0000256" key="1">
    <source>
        <dbReference type="SAM" id="Phobius"/>
    </source>
</evidence>